<gene>
    <name evidence="1" type="ORF">ISN45_At03g026680</name>
</gene>
<dbReference type="Proteomes" id="UP000694240">
    <property type="component" value="Chromosome 3"/>
</dbReference>
<comment type="caution">
    <text evidence="1">The sequence shown here is derived from an EMBL/GenBank/DDBJ whole genome shotgun (WGS) entry which is preliminary data.</text>
</comment>
<dbReference type="AlphaFoldDB" id="A0A8T2ET46"/>
<reference evidence="1 2" key="1">
    <citation type="submission" date="2020-12" db="EMBL/GenBank/DDBJ databases">
        <title>Concerted genomic and epigenomic changes stabilize Arabidopsis allopolyploids.</title>
        <authorList>
            <person name="Chen Z."/>
        </authorList>
    </citation>
    <scope>NUCLEOTIDE SEQUENCE [LARGE SCALE GENOMIC DNA]</scope>
    <source>
        <strain evidence="1">Allo738</strain>
        <tissue evidence="1">Leaf</tissue>
    </source>
</reference>
<organism evidence="1 2">
    <name type="scientific">Arabidopsis thaliana x Arabidopsis arenosa</name>
    <dbReference type="NCBI Taxonomy" id="1240361"/>
    <lineage>
        <taxon>Eukaryota</taxon>
        <taxon>Viridiplantae</taxon>
        <taxon>Streptophyta</taxon>
        <taxon>Embryophyta</taxon>
        <taxon>Tracheophyta</taxon>
        <taxon>Spermatophyta</taxon>
        <taxon>Magnoliopsida</taxon>
        <taxon>eudicotyledons</taxon>
        <taxon>Gunneridae</taxon>
        <taxon>Pentapetalae</taxon>
        <taxon>rosids</taxon>
        <taxon>malvids</taxon>
        <taxon>Brassicales</taxon>
        <taxon>Brassicaceae</taxon>
        <taxon>Camelineae</taxon>
        <taxon>Arabidopsis</taxon>
    </lineage>
</organism>
<protein>
    <submittedName>
        <fullName evidence="1">Uncharacterized protein</fullName>
    </submittedName>
</protein>
<evidence type="ECO:0000313" key="1">
    <source>
        <dbReference type="EMBL" id="KAG7626522.1"/>
    </source>
</evidence>
<dbReference type="EMBL" id="JAEFBK010000003">
    <property type="protein sequence ID" value="KAG7626522.1"/>
    <property type="molecule type" value="Genomic_DNA"/>
</dbReference>
<evidence type="ECO:0000313" key="2">
    <source>
        <dbReference type="Proteomes" id="UP000694240"/>
    </source>
</evidence>
<keyword evidence="2" id="KW-1185">Reference proteome</keyword>
<sequence length="30" mass="3445">MSYEIDPVSISYEKPTNPTCTRWLAINTTI</sequence>
<name>A0A8T2ET46_9BRAS</name>
<accession>A0A8T2ET46</accession>
<proteinExistence type="predicted"/>